<dbReference type="OrthoDB" id="1488930at2"/>
<keyword evidence="1" id="KW-0812">Transmembrane</keyword>
<dbReference type="EMBL" id="FUZU01000004">
    <property type="protein sequence ID" value="SKC86007.1"/>
    <property type="molecule type" value="Genomic_DNA"/>
</dbReference>
<sequence>MYSQLRVFLTYLPKAIWLYAPGLISVIAGYFLLMKLPQGQDLIIRIGESPGAFVFSTVSVLVWSFFIWYSSKLVSYMKVNNGATIPAAFYRHVPRLLGYNALVTVQLGILTLPTMLNLSAEYILIFIVLHTTLYFLLSHLWTEGYTYPVTKWILILILAGNVALMFWLCWSHRYVDSYLRHQFYLPIIALGLFILQILMVWFFILRRRYINEKESNDRIGDQECDYIRLFGREVLKVPKSSWPVEQLYFNVFNTISLIGGLVFVSGILFIGVADTVGPLAFALLAFGILVGLANMVGYQSVRRNFNFHFLIVLWVIVIGWFDFADLYRVRLIKTESKNIYSNRPDLKTYFNRWVTHRQEDIAQSSEFPVYIILSDGGASRSGYWVASVLSAWEDLPGRDSVQVFSNHLLCLSGTSGGSVGNVTFYALLRSKQQDNTLKLTGRAQQFLRTDFLTYCIAHYFGSDLLRHAIPIPFTDRAAALEKVFEQASDEPLDSAFRKPVSEVIDTSGKLPILFLNTTEVQGGTPAVVSSIQLQNFSKRMDVLTEIDSTGKDGDGDIRLSTATILSARFPYISPAGSIHKYYFVDGGYFDNSGSGVVHEMLQELQRIMEQDTVNKALYNKLKFHLVHVTNTPLDTIPFKTIHPLVNDLAAPLLTVLNTYSSQTTVNDQRLINYFREKENMVIDPDINLYKKYANNGTLRDSVHYPMNWVISDYNLQRMNKRLRQEFSGQ</sequence>
<dbReference type="AlphaFoldDB" id="A0A1T5MCN4"/>
<dbReference type="RefSeq" id="WP_143785933.1">
    <property type="nucleotide sequence ID" value="NZ_FUZU01000004.1"/>
</dbReference>
<organism evidence="2 3">
    <name type="scientific">Ohtaekwangia koreensis</name>
    <dbReference type="NCBI Taxonomy" id="688867"/>
    <lineage>
        <taxon>Bacteria</taxon>
        <taxon>Pseudomonadati</taxon>
        <taxon>Bacteroidota</taxon>
        <taxon>Cytophagia</taxon>
        <taxon>Cytophagales</taxon>
        <taxon>Fulvivirgaceae</taxon>
        <taxon>Ohtaekwangia</taxon>
    </lineage>
</organism>
<feature type="transmembrane region" description="Helical" evidence="1">
    <location>
        <begin position="247"/>
        <end position="272"/>
    </location>
</feature>
<keyword evidence="1" id="KW-0472">Membrane</keyword>
<evidence type="ECO:0000313" key="2">
    <source>
        <dbReference type="EMBL" id="SKC86007.1"/>
    </source>
</evidence>
<dbReference type="Gene3D" id="3.40.1090.10">
    <property type="entry name" value="Cytosolic phospholipase A2 catalytic domain"/>
    <property type="match status" value="1"/>
</dbReference>
<dbReference type="Proteomes" id="UP000190961">
    <property type="component" value="Unassembled WGS sequence"/>
</dbReference>
<feature type="transmembrane region" description="Helical" evidence="1">
    <location>
        <begin position="152"/>
        <end position="171"/>
    </location>
</feature>
<proteinExistence type="predicted"/>
<feature type="transmembrane region" description="Helical" evidence="1">
    <location>
        <begin position="307"/>
        <end position="327"/>
    </location>
</feature>
<dbReference type="InterPro" id="IPR016035">
    <property type="entry name" value="Acyl_Trfase/lysoPLipase"/>
</dbReference>
<dbReference type="SUPFAM" id="SSF52151">
    <property type="entry name" value="FabD/lysophospholipase-like"/>
    <property type="match status" value="1"/>
</dbReference>
<feature type="transmembrane region" description="Helical" evidence="1">
    <location>
        <begin position="53"/>
        <end position="71"/>
    </location>
</feature>
<name>A0A1T5MCN4_9BACT</name>
<gene>
    <name evidence="2" type="ORF">SAMN05660236_5026</name>
</gene>
<feature type="transmembrane region" description="Helical" evidence="1">
    <location>
        <begin position="279"/>
        <end position="301"/>
    </location>
</feature>
<evidence type="ECO:0000256" key="1">
    <source>
        <dbReference type="SAM" id="Phobius"/>
    </source>
</evidence>
<reference evidence="2 3" key="1">
    <citation type="submission" date="2017-02" db="EMBL/GenBank/DDBJ databases">
        <authorList>
            <person name="Peterson S.W."/>
        </authorList>
    </citation>
    <scope>NUCLEOTIDE SEQUENCE [LARGE SCALE GENOMIC DNA]</scope>
    <source>
        <strain evidence="2 3">DSM 25262</strain>
    </source>
</reference>
<feature type="transmembrane region" description="Helical" evidence="1">
    <location>
        <begin position="122"/>
        <end position="140"/>
    </location>
</feature>
<feature type="transmembrane region" description="Helical" evidence="1">
    <location>
        <begin position="183"/>
        <end position="204"/>
    </location>
</feature>
<feature type="transmembrane region" description="Helical" evidence="1">
    <location>
        <begin position="15"/>
        <end position="33"/>
    </location>
</feature>
<protein>
    <recommendedName>
        <fullName evidence="4">Patatin-like phospholipase</fullName>
    </recommendedName>
</protein>
<keyword evidence="1" id="KW-1133">Transmembrane helix</keyword>
<accession>A0A1T5MCN4</accession>
<dbReference type="STRING" id="688867.SAMN05660236_5026"/>
<keyword evidence="3" id="KW-1185">Reference proteome</keyword>
<evidence type="ECO:0008006" key="4">
    <source>
        <dbReference type="Google" id="ProtNLM"/>
    </source>
</evidence>
<evidence type="ECO:0000313" key="3">
    <source>
        <dbReference type="Proteomes" id="UP000190961"/>
    </source>
</evidence>